<sequence length="241" mass="27552">MLYCKFIENCKLKIENYLNMAEDKKEKPVGWSFDFIEGALVLLLLSSFVGGLATFLIDYVSSGNISFFGYNLSGVFHFFKSNVWFFKILGFGVAGMAAISTFVYNKLADHIVIAEKAKLYPMEMPMTAHPEASIENKHLEKWQKIIKLSESTNTSDWRLSIIEADIMLDELLEKLKLPGDIMGEKLKAVEPSDFLTLDQAWEAHKARNMIAHEGGDFLISQREVRHIISLYEAVFKEFYLI</sequence>
<evidence type="ECO:0000313" key="2">
    <source>
        <dbReference type="EMBL" id="PIR41756.1"/>
    </source>
</evidence>
<evidence type="ECO:0000256" key="1">
    <source>
        <dbReference type="SAM" id="Phobius"/>
    </source>
</evidence>
<reference evidence="2 3" key="1">
    <citation type="submission" date="2017-09" db="EMBL/GenBank/DDBJ databases">
        <title>Depth-based differentiation of microbial function through sediment-hosted aquifers and enrichment of novel symbionts in the deep terrestrial subsurface.</title>
        <authorList>
            <person name="Probst A.J."/>
            <person name="Ladd B."/>
            <person name="Jarett J.K."/>
            <person name="Geller-Mcgrath D.E."/>
            <person name="Sieber C.M."/>
            <person name="Emerson J.B."/>
            <person name="Anantharaman K."/>
            <person name="Thomas B.C."/>
            <person name="Malmstrom R."/>
            <person name="Stieglmeier M."/>
            <person name="Klingl A."/>
            <person name="Woyke T."/>
            <person name="Ryan C.M."/>
            <person name="Banfield J.F."/>
        </authorList>
    </citation>
    <scope>NUCLEOTIDE SEQUENCE [LARGE SCALE GENOMIC DNA]</scope>
    <source>
        <strain evidence="2">CG10_big_fil_rev_8_21_14_0_10_37_15</strain>
    </source>
</reference>
<evidence type="ECO:0000313" key="3">
    <source>
        <dbReference type="Proteomes" id="UP000230208"/>
    </source>
</evidence>
<accession>A0A2H0R5Y9</accession>
<keyword evidence="1" id="KW-0472">Membrane</keyword>
<proteinExistence type="predicted"/>
<feature type="transmembrane region" description="Helical" evidence="1">
    <location>
        <begin position="84"/>
        <end position="104"/>
    </location>
</feature>
<keyword evidence="1" id="KW-0812">Transmembrane</keyword>
<gene>
    <name evidence="2" type="ORF">COV30_02035</name>
</gene>
<feature type="transmembrane region" description="Helical" evidence="1">
    <location>
        <begin position="35"/>
        <end position="57"/>
    </location>
</feature>
<dbReference type="EMBL" id="PCXP01000022">
    <property type="protein sequence ID" value="PIR41756.1"/>
    <property type="molecule type" value="Genomic_DNA"/>
</dbReference>
<comment type="caution">
    <text evidence="2">The sequence shown here is derived from an EMBL/GenBank/DDBJ whole genome shotgun (WGS) entry which is preliminary data.</text>
</comment>
<organism evidence="2 3">
    <name type="scientific">Candidatus Yanofskybacteria bacterium CG10_big_fil_rev_8_21_14_0_10_37_15</name>
    <dbReference type="NCBI Taxonomy" id="1975097"/>
    <lineage>
        <taxon>Bacteria</taxon>
        <taxon>Candidatus Yanofskyibacteriota</taxon>
    </lineage>
</organism>
<name>A0A2H0R5Y9_9BACT</name>
<protein>
    <submittedName>
        <fullName evidence="2">Uncharacterized protein</fullName>
    </submittedName>
</protein>
<dbReference type="AlphaFoldDB" id="A0A2H0R5Y9"/>
<dbReference type="Proteomes" id="UP000230208">
    <property type="component" value="Unassembled WGS sequence"/>
</dbReference>
<keyword evidence="1" id="KW-1133">Transmembrane helix</keyword>